<dbReference type="PANTHER" id="PTHR25466:SF14">
    <property type="entry name" value="BUTYROPHILIN SUBFAMILY 2 MEMBER A2-LIKE-RELATED"/>
    <property type="match status" value="1"/>
</dbReference>
<dbReference type="GO" id="GO:0071222">
    <property type="term" value="P:cellular response to lipopolysaccharide"/>
    <property type="evidence" value="ECO:0007669"/>
    <property type="project" value="TreeGrafter"/>
</dbReference>
<evidence type="ECO:0000256" key="1">
    <source>
        <dbReference type="ARBA" id="ARBA00004251"/>
    </source>
</evidence>
<evidence type="ECO:0000259" key="11">
    <source>
        <dbReference type="PROSITE" id="PS50835"/>
    </source>
</evidence>
<sequence length="167" mass="19007">GSTVILPCSNNDKHESTVVFWRYNDSKVVLDINGGSVSLENQEVVYSGRVDSFPEEYMKKGNFSIKLRDVKLSDAGTYSCFMPQVGVHTKLDLIVKEEGPTAFCFCSHLCWDSLFCTLEPTNSLDSVMRIVDAMIYRSSFVCTDCLSFLDLPKFKTHYIEIKCRLWN</sequence>
<evidence type="ECO:0000256" key="6">
    <source>
        <dbReference type="ARBA" id="ARBA00023136"/>
    </source>
</evidence>
<dbReference type="SUPFAM" id="SSF48726">
    <property type="entry name" value="Immunoglobulin"/>
    <property type="match status" value="1"/>
</dbReference>
<keyword evidence="9" id="KW-0325">Glycoprotein</keyword>
<evidence type="ECO:0000256" key="5">
    <source>
        <dbReference type="ARBA" id="ARBA00022989"/>
    </source>
</evidence>
<dbReference type="Gene3D" id="2.60.40.10">
    <property type="entry name" value="Immunoglobulins"/>
    <property type="match status" value="1"/>
</dbReference>
<dbReference type="Pfam" id="PF07686">
    <property type="entry name" value="V-set"/>
    <property type="match status" value="1"/>
</dbReference>
<evidence type="ECO:0000313" key="12">
    <source>
        <dbReference type="Ensembl" id="ENSEEEP00000064221.1"/>
    </source>
</evidence>
<keyword evidence="10" id="KW-0393">Immunoglobulin domain</keyword>
<dbReference type="InterPro" id="IPR051713">
    <property type="entry name" value="T-cell_Activation_Regulation"/>
</dbReference>
<evidence type="ECO:0000256" key="2">
    <source>
        <dbReference type="ARBA" id="ARBA00022475"/>
    </source>
</evidence>
<dbReference type="Proteomes" id="UP000314983">
    <property type="component" value="Chromosome 21"/>
</dbReference>
<evidence type="ECO:0000256" key="3">
    <source>
        <dbReference type="ARBA" id="ARBA00022692"/>
    </source>
</evidence>
<accession>A0AAY5F577</accession>
<dbReference type="GO" id="GO:0006955">
    <property type="term" value="P:immune response"/>
    <property type="evidence" value="ECO:0007669"/>
    <property type="project" value="TreeGrafter"/>
</dbReference>
<dbReference type="GO" id="GO:0009897">
    <property type="term" value="C:external side of plasma membrane"/>
    <property type="evidence" value="ECO:0007669"/>
    <property type="project" value="TreeGrafter"/>
</dbReference>
<protein>
    <recommendedName>
        <fullName evidence="11">Ig-like domain-containing protein</fullName>
    </recommendedName>
</protein>
<dbReference type="InterPro" id="IPR007110">
    <property type="entry name" value="Ig-like_dom"/>
</dbReference>
<keyword evidence="5" id="KW-1133">Transmembrane helix</keyword>
<reference evidence="12 13" key="1">
    <citation type="submission" date="2020-05" db="EMBL/GenBank/DDBJ databases">
        <title>Electrophorus electricus (electric eel) genome, fEleEle1, primary haplotype.</title>
        <authorList>
            <person name="Myers G."/>
            <person name="Meyer A."/>
            <person name="Fedrigo O."/>
            <person name="Formenti G."/>
            <person name="Rhie A."/>
            <person name="Tracey A."/>
            <person name="Sims Y."/>
            <person name="Jarvis E.D."/>
        </authorList>
    </citation>
    <scope>NUCLEOTIDE SEQUENCE [LARGE SCALE GENOMIC DNA]</scope>
</reference>
<evidence type="ECO:0000313" key="13">
    <source>
        <dbReference type="Proteomes" id="UP000314983"/>
    </source>
</evidence>
<keyword evidence="3" id="KW-0812">Transmembrane</keyword>
<dbReference type="InterPro" id="IPR036179">
    <property type="entry name" value="Ig-like_dom_sf"/>
</dbReference>
<evidence type="ECO:0000256" key="10">
    <source>
        <dbReference type="ARBA" id="ARBA00023319"/>
    </source>
</evidence>
<dbReference type="GeneTree" id="ENSGT00940000175800"/>
<dbReference type="InterPro" id="IPR013783">
    <property type="entry name" value="Ig-like_fold"/>
</dbReference>
<dbReference type="Ensembl" id="ENSEEET00000055755.1">
    <property type="protein sequence ID" value="ENSEEEP00000064221.1"/>
    <property type="gene ID" value="ENSEEEG00000026527.1"/>
</dbReference>
<dbReference type="AlphaFoldDB" id="A0AAY5F577"/>
<evidence type="ECO:0000256" key="9">
    <source>
        <dbReference type="ARBA" id="ARBA00023180"/>
    </source>
</evidence>
<feature type="domain" description="Ig-like" evidence="11">
    <location>
        <begin position="1"/>
        <end position="80"/>
    </location>
</feature>
<comment type="subcellular location">
    <subcellularLocation>
        <location evidence="1">Cell membrane</location>
        <topology evidence="1">Single-pass type I membrane protein</topology>
    </subcellularLocation>
</comment>
<reference evidence="12" key="2">
    <citation type="submission" date="2025-08" db="UniProtKB">
        <authorList>
            <consortium name="Ensembl"/>
        </authorList>
    </citation>
    <scope>IDENTIFICATION</scope>
</reference>
<evidence type="ECO:0000256" key="4">
    <source>
        <dbReference type="ARBA" id="ARBA00022729"/>
    </source>
</evidence>
<dbReference type="GO" id="GO:0031295">
    <property type="term" value="P:T cell costimulation"/>
    <property type="evidence" value="ECO:0007669"/>
    <property type="project" value="TreeGrafter"/>
</dbReference>
<keyword evidence="7" id="KW-1015">Disulfide bond</keyword>
<dbReference type="InterPro" id="IPR013106">
    <property type="entry name" value="Ig_V-set"/>
</dbReference>
<keyword evidence="4" id="KW-0732">Signal</keyword>
<keyword evidence="13" id="KW-1185">Reference proteome</keyword>
<dbReference type="GO" id="GO:0042130">
    <property type="term" value="P:negative regulation of T cell proliferation"/>
    <property type="evidence" value="ECO:0007669"/>
    <property type="project" value="TreeGrafter"/>
</dbReference>
<organism evidence="12 13">
    <name type="scientific">Electrophorus electricus</name>
    <name type="common">Electric eel</name>
    <name type="synonym">Gymnotus electricus</name>
    <dbReference type="NCBI Taxonomy" id="8005"/>
    <lineage>
        <taxon>Eukaryota</taxon>
        <taxon>Metazoa</taxon>
        <taxon>Chordata</taxon>
        <taxon>Craniata</taxon>
        <taxon>Vertebrata</taxon>
        <taxon>Euteleostomi</taxon>
        <taxon>Actinopterygii</taxon>
        <taxon>Neopterygii</taxon>
        <taxon>Teleostei</taxon>
        <taxon>Ostariophysi</taxon>
        <taxon>Gymnotiformes</taxon>
        <taxon>Gymnotoidei</taxon>
        <taxon>Gymnotidae</taxon>
        <taxon>Electrophorus</taxon>
    </lineage>
</organism>
<name>A0AAY5F577_ELEEL</name>
<keyword evidence="2" id="KW-1003">Cell membrane</keyword>
<keyword evidence="6" id="KW-0472">Membrane</keyword>
<dbReference type="PANTHER" id="PTHR25466">
    <property type="entry name" value="T-LYMPHOCYTE ACTIVATION ANTIGEN"/>
    <property type="match status" value="1"/>
</dbReference>
<dbReference type="GO" id="GO:0007166">
    <property type="term" value="P:cell surface receptor signaling pathway"/>
    <property type="evidence" value="ECO:0007669"/>
    <property type="project" value="TreeGrafter"/>
</dbReference>
<dbReference type="PROSITE" id="PS50835">
    <property type="entry name" value="IG_LIKE"/>
    <property type="match status" value="1"/>
</dbReference>
<dbReference type="GO" id="GO:0042102">
    <property type="term" value="P:positive regulation of T cell proliferation"/>
    <property type="evidence" value="ECO:0007669"/>
    <property type="project" value="TreeGrafter"/>
</dbReference>
<keyword evidence="8" id="KW-0675">Receptor</keyword>
<reference evidence="12" key="3">
    <citation type="submission" date="2025-09" db="UniProtKB">
        <authorList>
            <consortium name="Ensembl"/>
        </authorList>
    </citation>
    <scope>IDENTIFICATION</scope>
</reference>
<evidence type="ECO:0000256" key="7">
    <source>
        <dbReference type="ARBA" id="ARBA00023157"/>
    </source>
</evidence>
<proteinExistence type="predicted"/>
<evidence type="ECO:0000256" key="8">
    <source>
        <dbReference type="ARBA" id="ARBA00023170"/>
    </source>
</evidence>